<organism evidence="1 2">
    <name type="scientific">Phyllotreta striolata</name>
    <name type="common">Striped flea beetle</name>
    <name type="synonym">Crioceris striolata</name>
    <dbReference type="NCBI Taxonomy" id="444603"/>
    <lineage>
        <taxon>Eukaryota</taxon>
        <taxon>Metazoa</taxon>
        <taxon>Ecdysozoa</taxon>
        <taxon>Arthropoda</taxon>
        <taxon>Hexapoda</taxon>
        <taxon>Insecta</taxon>
        <taxon>Pterygota</taxon>
        <taxon>Neoptera</taxon>
        <taxon>Endopterygota</taxon>
        <taxon>Coleoptera</taxon>
        <taxon>Polyphaga</taxon>
        <taxon>Cucujiformia</taxon>
        <taxon>Chrysomeloidea</taxon>
        <taxon>Chrysomelidae</taxon>
        <taxon>Galerucinae</taxon>
        <taxon>Alticini</taxon>
        <taxon>Phyllotreta</taxon>
    </lineage>
</organism>
<proteinExistence type="predicted"/>
<name>A0A9N9TJ58_PHYSR</name>
<evidence type="ECO:0000313" key="1">
    <source>
        <dbReference type="EMBL" id="CAG9856442.1"/>
    </source>
</evidence>
<dbReference type="OrthoDB" id="6725963at2759"/>
<protein>
    <submittedName>
        <fullName evidence="1">Uncharacterized protein</fullName>
    </submittedName>
</protein>
<dbReference type="Proteomes" id="UP001153712">
    <property type="component" value="Chromosome 12"/>
</dbReference>
<dbReference type="EMBL" id="OU900105">
    <property type="protein sequence ID" value="CAG9856442.1"/>
    <property type="molecule type" value="Genomic_DNA"/>
</dbReference>
<sequence length="321" mass="37285">MCILKLLRLHVHDKYRRHASRRLLGVADDYVDFSRTPFRAQFAFPFREIDSDDVEDAETLATSLIDSMCSDFVFNGNVCNCRTFHEKLKQTEEREQKVDSGWKAKSRRRVKSIEAREQKKIETESDAPSVHDEWPIGEEMFSKKLKYNAEYVRVAKTTGCLGFSGAECGITKITTLDRPLREPDVFRYFIETSNWFLFEKDDSVLTLTDMFSKRQCQWHRERRRSGTSACVRLPSRRREKKKVLDRTSVKIRGSCLHDLRAKFGTVEMHLQQSRIDAGEYTAAIRGSVDLLLPRIVGLAKTSSYESGTFLFFRLIDAHQPF</sequence>
<dbReference type="AlphaFoldDB" id="A0A9N9TJ58"/>
<keyword evidence="2" id="KW-1185">Reference proteome</keyword>
<evidence type="ECO:0000313" key="2">
    <source>
        <dbReference type="Proteomes" id="UP001153712"/>
    </source>
</evidence>
<accession>A0A9N9TJ58</accession>
<gene>
    <name evidence="1" type="ORF">PHYEVI_LOCUS2864</name>
</gene>
<reference evidence="1" key="1">
    <citation type="submission" date="2022-01" db="EMBL/GenBank/DDBJ databases">
        <authorList>
            <person name="King R."/>
        </authorList>
    </citation>
    <scope>NUCLEOTIDE SEQUENCE</scope>
</reference>